<evidence type="ECO:0008006" key="4">
    <source>
        <dbReference type="Google" id="ProtNLM"/>
    </source>
</evidence>
<keyword evidence="1" id="KW-0472">Membrane</keyword>
<accession>A0A316TNP0</accession>
<sequence length="66" mass="6920">MQPSQKLFVVHYMKKQKTKNIAIGAGLGIILGAVVGSAAFGLVLGAAVGAFAGPRIRKKLASRSYY</sequence>
<proteinExistence type="predicted"/>
<organism evidence="2 3">
    <name type="scientific">Rhodohalobacter mucosus</name>
    <dbReference type="NCBI Taxonomy" id="2079485"/>
    <lineage>
        <taxon>Bacteria</taxon>
        <taxon>Pseudomonadati</taxon>
        <taxon>Balneolota</taxon>
        <taxon>Balneolia</taxon>
        <taxon>Balneolales</taxon>
        <taxon>Balneolaceae</taxon>
        <taxon>Rhodohalobacter</taxon>
    </lineage>
</organism>
<dbReference type="EMBL" id="QGGB01000008">
    <property type="protein sequence ID" value="PWN06020.1"/>
    <property type="molecule type" value="Genomic_DNA"/>
</dbReference>
<protein>
    <recommendedName>
        <fullName evidence="4">Glycine zipper domain-containing protein</fullName>
    </recommendedName>
</protein>
<evidence type="ECO:0000256" key="1">
    <source>
        <dbReference type="SAM" id="Phobius"/>
    </source>
</evidence>
<reference evidence="2 3" key="1">
    <citation type="submission" date="2018-05" db="EMBL/GenBank/DDBJ databases">
        <title>Rhodohalobacter halophilus gen. nov., sp. nov., a moderately halophilic member of the family Balneolaceae.</title>
        <authorList>
            <person name="Liu Z.-W."/>
        </authorList>
    </citation>
    <scope>NUCLEOTIDE SEQUENCE [LARGE SCALE GENOMIC DNA]</scope>
    <source>
        <strain evidence="2 3">8A47</strain>
    </source>
</reference>
<dbReference type="Proteomes" id="UP000245533">
    <property type="component" value="Unassembled WGS sequence"/>
</dbReference>
<feature type="transmembrane region" description="Helical" evidence="1">
    <location>
        <begin position="21"/>
        <end position="52"/>
    </location>
</feature>
<dbReference type="AlphaFoldDB" id="A0A316TNP0"/>
<evidence type="ECO:0000313" key="2">
    <source>
        <dbReference type="EMBL" id="PWN06020.1"/>
    </source>
</evidence>
<keyword evidence="1" id="KW-1133">Transmembrane helix</keyword>
<name>A0A316TNP0_9BACT</name>
<gene>
    <name evidence="2" type="ORF">DDZ15_12640</name>
</gene>
<evidence type="ECO:0000313" key="3">
    <source>
        <dbReference type="Proteomes" id="UP000245533"/>
    </source>
</evidence>
<keyword evidence="3" id="KW-1185">Reference proteome</keyword>
<keyword evidence="1" id="KW-0812">Transmembrane</keyword>
<comment type="caution">
    <text evidence="2">The sequence shown here is derived from an EMBL/GenBank/DDBJ whole genome shotgun (WGS) entry which is preliminary data.</text>
</comment>